<evidence type="ECO:0000259" key="7">
    <source>
        <dbReference type="Pfam" id="PF00892"/>
    </source>
</evidence>
<dbReference type="STRING" id="796620.VIBC2010_10691"/>
<evidence type="ECO:0000256" key="1">
    <source>
        <dbReference type="ARBA" id="ARBA00004141"/>
    </source>
</evidence>
<dbReference type="PANTHER" id="PTHR32322">
    <property type="entry name" value="INNER MEMBRANE TRANSPORTER"/>
    <property type="match status" value="1"/>
</dbReference>
<feature type="transmembrane region" description="Helical" evidence="6">
    <location>
        <begin position="36"/>
        <end position="54"/>
    </location>
</feature>
<comment type="similarity">
    <text evidence="2">Belongs to the EamA transporter family.</text>
</comment>
<dbReference type="OrthoDB" id="9809509at2"/>
<keyword evidence="4 6" id="KW-1133">Transmembrane helix</keyword>
<evidence type="ECO:0000313" key="8">
    <source>
        <dbReference type="EMBL" id="EFP95550.1"/>
    </source>
</evidence>
<dbReference type="PANTHER" id="PTHR32322:SF2">
    <property type="entry name" value="EAMA DOMAIN-CONTAINING PROTEIN"/>
    <property type="match status" value="1"/>
</dbReference>
<comment type="caution">
    <text evidence="8">The sequence shown here is derived from an EMBL/GenBank/DDBJ whole genome shotgun (WGS) entry which is preliminary data.</text>
</comment>
<evidence type="ECO:0000256" key="5">
    <source>
        <dbReference type="ARBA" id="ARBA00023136"/>
    </source>
</evidence>
<dbReference type="Proteomes" id="UP000002943">
    <property type="component" value="Unassembled WGS sequence"/>
</dbReference>
<dbReference type="Pfam" id="PF00892">
    <property type="entry name" value="EamA"/>
    <property type="match status" value="1"/>
</dbReference>
<dbReference type="EMBL" id="AEIU01000091">
    <property type="protein sequence ID" value="EFP95550.1"/>
    <property type="molecule type" value="Genomic_DNA"/>
</dbReference>
<organism evidence="8 9">
    <name type="scientific">Vibrio caribbeanicus ATCC BAA-2122</name>
    <dbReference type="NCBI Taxonomy" id="796620"/>
    <lineage>
        <taxon>Bacteria</taxon>
        <taxon>Pseudomonadati</taxon>
        <taxon>Pseudomonadota</taxon>
        <taxon>Gammaproteobacteria</taxon>
        <taxon>Vibrionales</taxon>
        <taxon>Vibrionaceae</taxon>
        <taxon>Vibrio</taxon>
    </lineage>
</organism>
<feature type="transmembrane region" description="Helical" evidence="6">
    <location>
        <begin position="93"/>
        <end position="111"/>
    </location>
</feature>
<keyword evidence="3 6" id="KW-0812">Transmembrane</keyword>
<accession>E3BMS4</accession>
<keyword evidence="5 6" id="KW-0472">Membrane</keyword>
<feature type="transmembrane region" description="Helical" evidence="6">
    <location>
        <begin position="66"/>
        <end position="87"/>
    </location>
</feature>
<keyword evidence="9" id="KW-1185">Reference proteome</keyword>
<dbReference type="GO" id="GO:0016020">
    <property type="term" value="C:membrane"/>
    <property type="evidence" value="ECO:0007669"/>
    <property type="project" value="UniProtKB-SubCell"/>
</dbReference>
<sequence>MNHLIILSPILFLVMWSSGAVMVKLGLQYTNEWNFLALRALLSLLFISITYKLVKKPLWPSPSKDHIKDALVTGLLLQVCYLSFYTLAIGTGMSPGLVTLILGAHPLLVPFIQQITLPISKKICLIIGFSGLCIAVIGTSQLKEMNGWGNVFALLALLSLTFGTVKKNEGIHPVRAMVYQCLLSSIIFTIVSTVIGWSVEWNILLLIALLWMSLVVSIGAFLLLIYMNNHDQPDRVSLLFYAVPPTTYCFDYAIFGTTLSKVTLLGISLVTISIVYYRKRTDPKPLSEKSLE</sequence>
<protein>
    <recommendedName>
        <fullName evidence="7">EamA domain-containing protein</fullName>
    </recommendedName>
</protein>
<dbReference type="InterPro" id="IPR000620">
    <property type="entry name" value="EamA_dom"/>
</dbReference>
<gene>
    <name evidence="8" type="ORF">VIBC2010_10691</name>
</gene>
<dbReference type="SUPFAM" id="SSF103481">
    <property type="entry name" value="Multidrug resistance efflux transporter EmrE"/>
    <property type="match status" value="1"/>
</dbReference>
<evidence type="ECO:0000256" key="3">
    <source>
        <dbReference type="ARBA" id="ARBA00022692"/>
    </source>
</evidence>
<evidence type="ECO:0000256" key="4">
    <source>
        <dbReference type="ARBA" id="ARBA00022989"/>
    </source>
</evidence>
<feature type="transmembrane region" description="Helical" evidence="6">
    <location>
        <begin position="261"/>
        <end position="277"/>
    </location>
</feature>
<dbReference type="InterPro" id="IPR050638">
    <property type="entry name" value="AA-Vitamin_Transporters"/>
</dbReference>
<feature type="transmembrane region" description="Helical" evidence="6">
    <location>
        <begin position="203"/>
        <end position="226"/>
    </location>
</feature>
<name>E3BMS4_9VIBR</name>
<reference evidence="8 9" key="1">
    <citation type="journal article" date="2012" name="Int. J. Syst. Evol. Microbiol.">
        <title>Vibrio caribbeanicus sp. nov., isolated from the marine sponge Scleritoderma cyanea.</title>
        <authorList>
            <person name="Hoffmann M."/>
            <person name="Monday S.R."/>
            <person name="Allard M.W."/>
            <person name="Strain E.A."/>
            <person name="Whittaker P."/>
            <person name="Naum M."/>
            <person name="McCarthy P.J."/>
            <person name="Lopez J.V."/>
            <person name="Fischer M."/>
            <person name="Brown E.W."/>
        </authorList>
    </citation>
    <scope>NUCLEOTIDE SEQUENCE [LARGE SCALE GENOMIC DNA]</scope>
    <source>
        <strain evidence="8 9">ATCC BAA-2122</strain>
    </source>
</reference>
<feature type="domain" description="EamA" evidence="7">
    <location>
        <begin position="148"/>
        <end position="275"/>
    </location>
</feature>
<dbReference type="RefSeq" id="WP_009602428.1">
    <property type="nucleotide sequence ID" value="NZ_AEIU01000091.1"/>
</dbReference>
<evidence type="ECO:0000256" key="6">
    <source>
        <dbReference type="SAM" id="Phobius"/>
    </source>
</evidence>
<feature type="transmembrane region" description="Helical" evidence="6">
    <location>
        <begin position="123"/>
        <end position="142"/>
    </location>
</feature>
<dbReference type="InterPro" id="IPR037185">
    <property type="entry name" value="EmrE-like"/>
</dbReference>
<dbReference type="eggNOG" id="COG0697">
    <property type="taxonomic scope" value="Bacteria"/>
</dbReference>
<proteinExistence type="inferred from homology"/>
<comment type="subcellular location">
    <subcellularLocation>
        <location evidence="1">Membrane</location>
        <topology evidence="1">Multi-pass membrane protein</topology>
    </subcellularLocation>
</comment>
<evidence type="ECO:0000256" key="2">
    <source>
        <dbReference type="ARBA" id="ARBA00007362"/>
    </source>
</evidence>
<dbReference type="AlphaFoldDB" id="E3BMS4"/>
<feature type="transmembrane region" description="Helical" evidence="6">
    <location>
        <begin position="148"/>
        <end position="165"/>
    </location>
</feature>
<feature type="transmembrane region" description="Helical" evidence="6">
    <location>
        <begin position="177"/>
        <end position="197"/>
    </location>
</feature>
<evidence type="ECO:0000313" key="9">
    <source>
        <dbReference type="Proteomes" id="UP000002943"/>
    </source>
</evidence>